<evidence type="ECO:0008006" key="4">
    <source>
        <dbReference type="Google" id="ProtNLM"/>
    </source>
</evidence>
<comment type="caution">
    <text evidence="2">The sequence shown here is derived from an EMBL/GenBank/DDBJ whole genome shotgun (WGS) entry which is preliminary data.</text>
</comment>
<organism evidence="2 3">
    <name type="scientific">Luteipulveratus flavus</name>
    <dbReference type="NCBI Taxonomy" id="3031728"/>
    <lineage>
        <taxon>Bacteria</taxon>
        <taxon>Bacillati</taxon>
        <taxon>Actinomycetota</taxon>
        <taxon>Actinomycetes</taxon>
        <taxon>Micrococcales</taxon>
        <taxon>Dermacoccaceae</taxon>
        <taxon>Luteipulveratus</taxon>
    </lineage>
</organism>
<keyword evidence="3" id="KW-1185">Reference proteome</keyword>
<gene>
    <name evidence="2" type="ORF">P4R38_10755</name>
</gene>
<dbReference type="SUPFAM" id="SSF69304">
    <property type="entry name" value="Tricorn protease N-terminal domain"/>
    <property type="match status" value="1"/>
</dbReference>
<dbReference type="Proteomes" id="UP001528912">
    <property type="component" value="Unassembled WGS sequence"/>
</dbReference>
<keyword evidence="1" id="KW-0732">Signal</keyword>
<sequence length="360" mass="37226">MSARPARRLTALALAGVTLAGAGAALTAGSASAVTLPAPGSTALGWSAAIRHASGLHDGRGTLVLVPPSGGIVTIGSVSDDAWLADVSPDGRKVITARIQAGEGLRATVWDTATKKATYFRVAGQTPGNVDLAFGGDGILLHPRGYNVQSRRIDGSFVRSWASYGEDTTPSPNGALVYQANDTRIYERNAKTGVVSRSWAVPAAYRGAERFCKVGQQWDAASVSVDCNGGGLGMDQTFRLVTATGAMTAMSPQNSAHASPTSPKRVAEVGSNCNAVGYVDQTGYHSLPGMQSEDADSSTSLSGAFSSSAYFASSSCFTDTANRWWLGKYDLTTNRVTRLAGSGTTSGGMIAQAQTIDGHH</sequence>
<accession>A0ABT6C759</accession>
<evidence type="ECO:0000313" key="3">
    <source>
        <dbReference type="Proteomes" id="UP001528912"/>
    </source>
</evidence>
<protein>
    <recommendedName>
        <fullName evidence="4">Ricin B lectin domain-containing protein</fullName>
    </recommendedName>
</protein>
<name>A0ABT6C759_9MICO</name>
<dbReference type="EMBL" id="JAROAV010000028">
    <property type="protein sequence ID" value="MDF8264725.1"/>
    <property type="molecule type" value="Genomic_DNA"/>
</dbReference>
<feature type="chain" id="PRO_5047256049" description="Ricin B lectin domain-containing protein" evidence="1">
    <location>
        <begin position="34"/>
        <end position="360"/>
    </location>
</feature>
<proteinExistence type="predicted"/>
<evidence type="ECO:0000256" key="1">
    <source>
        <dbReference type="SAM" id="SignalP"/>
    </source>
</evidence>
<feature type="signal peptide" evidence="1">
    <location>
        <begin position="1"/>
        <end position="33"/>
    </location>
</feature>
<evidence type="ECO:0000313" key="2">
    <source>
        <dbReference type="EMBL" id="MDF8264725.1"/>
    </source>
</evidence>
<dbReference type="RefSeq" id="WP_277192123.1">
    <property type="nucleotide sequence ID" value="NZ_JAROAV010000028.1"/>
</dbReference>
<reference evidence="2 3" key="1">
    <citation type="submission" date="2023-03" db="EMBL/GenBank/DDBJ databases">
        <title>YIM 133296 draft genome.</title>
        <authorList>
            <person name="Xiong L."/>
        </authorList>
    </citation>
    <scope>NUCLEOTIDE SEQUENCE [LARGE SCALE GENOMIC DNA]</scope>
    <source>
        <strain evidence="2 3">YIM 133296</strain>
    </source>
</reference>